<keyword evidence="6 9" id="KW-0472">Membrane</keyword>
<comment type="caution">
    <text evidence="11">The sequence shown here is derived from an EMBL/GenBank/DDBJ whole genome shotgun (WGS) entry which is preliminary data.</text>
</comment>
<dbReference type="InterPro" id="IPR036259">
    <property type="entry name" value="MFS_trans_sf"/>
</dbReference>
<dbReference type="Proteomes" id="UP000294856">
    <property type="component" value="Unassembled WGS sequence"/>
</dbReference>
<feature type="transmembrane region" description="Helical" evidence="9">
    <location>
        <begin position="291"/>
        <end position="310"/>
    </location>
</feature>
<dbReference type="PROSITE" id="PS50850">
    <property type="entry name" value="MFS"/>
    <property type="match status" value="1"/>
</dbReference>
<evidence type="ECO:0000259" key="10">
    <source>
        <dbReference type="PROSITE" id="PS50850"/>
    </source>
</evidence>
<comment type="similarity">
    <text evidence="7">Belongs to the major facilitator superfamily. Drug:H(+) antiporter-3 (DHA3) (TC 2.A.1.21) family.</text>
</comment>
<gene>
    <name evidence="11" type="ORF">DFR71_5164</name>
</gene>
<evidence type="ECO:0000313" key="12">
    <source>
        <dbReference type="Proteomes" id="UP000294856"/>
    </source>
</evidence>
<evidence type="ECO:0000256" key="5">
    <source>
        <dbReference type="ARBA" id="ARBA00022989"/>
    </source>
</evidence>
<feature type="domain" description="Major facilitator superfamily (MFS) profile" evidence="10">
    <location>
        <begin position="19"/>
        <end position="397"/>
    </location>
</feature>
<keyword evidence="2" id="KW-0813">Transport</keyword>
<feature type="transmembrane region" description="Helical" evidence="9">
    <location>
        <begin position="148"/>
        <end position="171"/>
    </location>
</feature>
<evidence type="ECO:0000256" key="4">
    <source>
        <dbReference type="ARBA" id="ARBA00022692"/>
    </source>
</evidence>
<proteinExistence type="inferred from homology"/>
<evidence type="ECO:0000256" key="2">
    <source>
        <dbReference type="ARBA" id="ARBA00022448"/>
    </source>
</evidence>
<name>A0A4R1FM88_9NOCA</name>
<dbReference type="STRING" id="1210063.GCA_001612665_01566"/>
<evidence type="ECO:0000256" key="3">
    <source>
        <dbReference type="ARBA" id="ARBA00022475"/>
    </source>
</evidence>
<feature type="transmembrane region" description="Helical" evidence="9">
    <location>
        <begin position="112"/>
        <end position="136"/>
    </location>
</feature>
<sequence length="421" mass="42511">MIAVGGLLIDTSPLRASREFRNAFAARLVSVLGIGLLMVALPVQIYQATGSSLHVAGVTTVTAIALFAGSLAGGVVADRYDRRDVIQWARTAAGFGFLALGVNALLPHPSLVVIYAAGLVDGLAGGVSGSALMALIPMLVGREKVAAAGALTSLTTDLGTMITPAIAGLLIAKTGVALPFFLCAGATVATVGLIRSIGPQPPPVRDIAHPLRELAIGISFAARHRVIRAALLTGAVAMMVSGPLVLLPAFAGAELGAGETTLGLLYAAPGAGAVLGSLTSGWIGRSRRPGLALLISLALMPIGVIAAGLAPHAALAFLGLAGFGLARALNMVLRYAILQRESPEELRGRLSGLLMVQSVAGTAVGSMVAGVVGQFFTPGTALVVYGLSVLLLVALTTIAAAPLLGRKQPDTADSIDEQPKS</sequence>
<keyword evidence="3" id="KW-1003">Cell membrane</keyword>
<evidence type="ECO:0000313" key="11">
    <source>
        <dbReference type="EMBL" id="TCJ94562.1"/>
    </source>
</evidence>
<feature type="transmembrane region" description="Helical" evidence="9">
    <location>
        <begin position="24"/>
        <end position="46"/>
    </location>
</feature>
<dbReference type="OrthoDB" id="5494559at2"/>
<dbReference type="InterPro" id="IPR020846">
    <property type="entry name" value="MFS_dom"/>
</dbReference>
<dbReference type="EMBL" id="SMFR01000004">
    <property type="protein sequence ID" value="TCJ94562.1"/>
    <property type="molecule type" value="Genomic_DNA"/>
</dbReference>
<evidence type="ECO:0000256" key="6">
    <source>
        <dbReference type="ARBA" id="ARBA00023136"/>
    </source>
</evidence>
<accession>A0A4R1FM88</accession>
<feature type="transmembrane region" description="Helical" evidence="9">
    <location>
        <begin position="52"/>
        <end position="76"/>
    </location>
</feature>
<reference evidence="11 12" key="1">
    <citation type="submission" date="2019-03" db="EMBL/GenBank/DDBJ databases">
        <title>Genomic Encyclopedia of Type Strains, Phase IV (KMG-IV): sequencing the most valuable type-strain genomes for metagenomic binning, comparative biology and taxonomic classification.</title>
        <authorList>
            <person name="Goeker M."/>
        </authorList>
    </citation>
    <scope>NUCLEOTIDE SEQUENCE [LARGE SCALE GENOMIC DNA]</scope>
    <source>
        <strain evidence="11 12">DSM 44684</strain>
    </source>
</reference>
<feature type="transmembrane region" description="Helical" evidence="9">
    <location>
        <begin position="382"/>
        <end position="404"/>
    </location>
</feature>
<evidence type="ECO:0000256" key="8">
    <source>
        <dbReference type="ARBA" id="ARBA00040914"/>
    </source>
</evidence>
<feature type="transmembrane region" description="Helical" evidence="9">
    <location>
        <begin position="177"/>
        <end position="197"/>
    </location>
</feature>
<dbReference type="CDD" id="cd06173">
    <property type="entry name" value="MFS_MefA_like"/>
    <property type="match status" value="1"/>
</dbReference>
<protein>
    <recommendedName>
        <fullName evidence="8">Multidrug efflux pump Tap</fullName>
    </recommendedName>
</protein>
<evidence type="ECO:0000256" key="9">
    <source>
        <dbReference type="SAM" id="Phobius"/>
    </source>
</evidence>
<feature type="transmembrane region" description="Helical" evidence="9">
    <location>
        <begin position="263"/>
        <end position="284"/>
    </location>
</feature>
<dbReference type="GO" id="GO:0005886">
    <property type="term" value="C:plasma membrane"/>
    <property type="evidence" value="ECO:0007669"/>
    <property type="project" value="UniProtKB-SubCell"/>
</dbReference>
<keyword evidence="12" id="KW-1185">Reference proteome</keyword>
<dbReference type="SUPFAM" id="SSF103473">
    <property type="entry name" value="MFS general substrate transporter"/>
    <property type="match status" value="1"/>
</dbReference>
<feature type="transmembrane region" description="Helical" evidence="9">
    <location>
        <begin position="350"/>
        <end position="376"/>
    </location>
</feature>
<dbReference type="Gene3D" id="1.20.1250.20">
    <property type="entry name" value="MFS general substrate transporter like domains"/>
    <property type="match status" value="1"/>
</dbReference>
<organism evidence="11 12">
    <name type="scientific">Nocardia alba</name>
    <dbReference type="NCBI Taxonomy" id="225051"/>
    <lineage>
        <taxon>Bacteria</taxon>
        <taxon>Bacillati</taxon>
        <taxon>Actinomycetota</taxon>
        <taxon>Actinomycetes</taxon>
        <taxon>Mycobacteriales</taxon>
        <taxon>Nocardiaceae</taxon>
        <taxon>Nocardia</taxon>
    </lineage>
</organism>
<dbReference type="PANTHER" id="PTHR23513">
    <property type="entry name" value="INTEGRAL MEMBRANE EFFLUX PROTEIN-RELATED"/>
    <property type="match status" value="1"/>
</dbReference>
<dbReference type="InterPro" id="IPR011701">
    <property type="entry name" value="MFS"/>
</dbReference>
<keyword evidence="4 9" id="KW-0812">Transmembrane</keyword>
<keyword evidence="5 9" id="KW-1133">Transmembrane helix</keyword>
<dbReference type="GO" id="GO:0022857">
    <property type="term" value="F:transmembrane transporter activity"/>
    <property type="evidence" value="ECO:0007669"/>
    <property type="project" value="InterPro"/>
</dbReference>
<evidence type="ECO:0000256" key="1">
    <source>
        <dbReference type="ARBA" id="ARBA00004429"/>
    </source>
</evidence>
<comment type="subcellular location">
    <subcellularLocation>
        <location evidence="1">Cell inner membrane</location>
        <topology evidence="1">Multi-pass membrane protein</topology>
    </subcellularLocation>
</comment>
<dbReference type="AlphaFoldDB" id="A0A4R1FM88"/>
<dbReference type="NCBIfam" id="NF007792">
    <property type="entry name" value="PRK10489.1"/>
    <property type="match status" value="1"/>
</dbReference>
<feature type="transmembrane region" description="Helical" evidence="9">
    <location>
        <begin position="229"/>
        <end position="251"/>
    </location>
</feature>
<feature type="transmembrane region" description="Helical" evidence="9">
    <location>
        <begin position="316"/>
        <end position="338"/>
    </location>
</feature>
<dbReference type="Pfam" id="PF07690">
    <property type="entry name" value="MFS_1"/>
    <property type="match status" value="1"/>
</dbReference>
<dbReference type="PANTHER" id="PTHR23513:SF9">
    <property type="entry name" value="ENTEROBACTIN EXPORTER ENTS"/>
    <property type="match status" value="1"/>
</dbReference>
<evidence type="ECO:0000256" key="7">
    <source>
        <dbReference type="ARBA" id="ARBA00038075"/>
    </source>
</evidence>
<dbReference type="RefSeq" id="WP_067447822.1">
    <property type="nucleotide sequence ID" value="NZ_SMFR01000004.1"/>
</dbReference>